<evidence type="ECO:0000313" key="3">
    <source>
        <dbReference type="Proteomes" id="UP000199581"/>
    </source>
</evidence>
<sequence length="414" mass="47112">MKILMYSHDTYGLGHIRRTIALAQSLLAKGHQVLILTGSPIVGRFDIPKGIDFVRIPGMIKQSNEVYVPHSITIDAQLTLAIRQNIILATAQTFRPDLFLVDKAPLGLKLEVTATLIWLRENSPKTKVVLGLRDIMDGPENTIQDWRDRKMYEVFEQLYSEIWVYGSRQIFDAVHEYAIPGHIESKIHFTGYIPRQIPRLKNRPGIRRELGLCNGEKFVLVTAGGGGDGFKVIDTYLSMLETRPDCGFRSMIVTGPMLDVQLYDQLASRARRLKIRIVKFHRKIEKVMLASDCVVSMGGYNTMCELICAARPMLIIPRSVPREEQLMRAQIFAARGLLEYIPRETVTVEEMHDKLSHLLENGSQYEQRLADFPMTAFEIINSRVGEISLRSPSAVCPGHEPLWMPDFYRYVPAQ</sequence>
<comment type="caution">
    <text evidence="2">The sequence shown here is derived from an EMBL/GenBank/DDBJ whole genome shotgun (WGS) entry which is preliminary data.</text>
</comment>
<organism evidence="2 3">
    <name type="scientific">Desulfomicrobium norvegicum (strain DSM 1741 / NCIMB 8310)</name>
    <name type="common">Desulfovibrio baculatus (strain Norway 4)</name>
    <name type="synonym">Desulfovibrio desulfuricans (strain Norway 4)</name>
    <dbReference type="NCBI Taxonomy" id="52561"/>
    <lineage>
        <taxon>Bacteria</taxon>
        <taxon>Pseudomonadati</taxon>
        <taxon>Thermodesulfobacteriota</taxon>
        <taxon>Desulfovibrionia</taxon>
        <taxon>Desulfovibrionales</taxon>
        <taxon>Desulfomicrobiaceae</taxon>
        <taxon>Desulfomicrobium</taxon>
    </lineage>
</organism>
<dbReference type="SUPFAM" id="SSF53756">
    <property type="entry name" value="UDP-Glycosyltransferase/glycogen phosphorylase"/>
    <property type="match status" value="1"/>
</dbReference>
<evidence type="ECO:0000259" key="1">
    <source>
        <dbReference type="Pfam" id="PF04101"/>
    </source>
</evidence>
<accession>A0A8G2C3G4</accession>
<keyword evidence="3" id="KW-1185">Reference proteome</keyword>
<protein>
    <submittedName>
        <fullName evidence="2">Predicted glycosyl transferase</fullName>
    </submittedName>
</protein>
<dbReference type="Proteomes" id="UP000199581">
    <property type="component" value="Unassembled WGS sequence"/>
</dbReference>
<dbReference type="PANTHER" id="PTHR21015:SF28">
    <property type="entry name" value="SLL1722 PROTEIN"/>
    <property type="match status" value="1"/>
</dbReference>
<name>A0A8G2C3G4_DESNO</name>
<keyword evidence="2" id="KW-0808">Transferase</keyword>
<dbReference type="PANTHER" id="PTHR21015">
    <property type="entry name" value="UDP-N-ACETYLGLUCOSAMINE--N-ACETYLMURAMYL-(PENTAPEPTIDE) PYROPHOSPHORYL-UNDECAPRENOL N-ACETYLGLUCOSAMINE TRANSFERASE 1"/>
    <property type="match status" value="1"/>
</dbReference>
<dbReference type="GO" id="GO:0016758">
    <property type="term" value="F:hexosyltransferase activity"/>
    <property type="evidence" value="ECO:0007669"/>
    <property type="project" value="InterPro"/>
</dbReference>
<dbReference type="AlphaFoldDB" id="A0A8G2C3G4"/>
<dbReference type="Gene3D" id="3.40.50.2000">
    <property type="entry name" value="Glycogen Phosphorylase B"/>
    <property type="match status" value="2"/>
</dbReference>
<gene>
    <name evidence="2" type="ORF">SAMN05421830_106191</name>
</gene>
<reference evidence="2 3" key="1">
    <citation type="submission" date="2016-10" db="EMBL/GenBank/DDBJ databases">
        <authorList>
            <person name="Varghese N."/>
            <person name="Submissions S."/>
        </authorList>
    </citation>
    <scope>NUCLEOTIDE SEQUENCE [LARGE SCALE GENOMIC DNA]</scope>
    <source>
        <strain evidence="2 3">DSM 1741</strain>
    </source>
</reference>
<evidence type="ECO:0000313" key="2">
    <source>
        <dbReference type="EMBL" id="SFL79663.1"/>
    </source>
</evidence>
<proteinExistence type="predicted"/>
<dbReference type="InterPro" id="IPR007235">
    <property type="entry name" value="Glyco_trans_28_C"/>
</dbReference>
<feature type="domain" description="Glycosyl transferase family 28 C-terminal" evidence="1">
    <location>
        <begin position="227"/>
        <end position="368"/>
    </location>
</feature>
<dbReference type="Pfam" id="PF04101">
    <property type="entry name" value="Glyco_tran_28_C"/>
    <property type="match status" value="1"/>
</dbReference>
<dbReference type="OrthoDB" id="9802126at2"/>
<dbReference type="EMBL" id="FOTO01000006">
    <property type="protein sequence ID" value="SFL79663.1"/>
    <property type="molecule type" value="Genomic_DNA"/>
</dbReference>